<dbReference type="VEuPathDB" id="FungiDB:MPH_00872"/>
<reference evidence="1 2" key="1">
    <citation type="journal article" date="2012" name="BMC Genomics">
        <title>Tools to kill: Genome of one of the most destructive plant pathogenic fungi Macrophomina phaseolina.</title>
        <authorList>
            <person name="Islam M.S."/>
            <person name="Haque M.S."/>
            <person name="Islam M.M."/>
            <person name="Emdad E.M."/>
            <person name="Halim A."/>
            <person name="Hossen Q.M.M."/>
            <person name="Hossain M.Z."/>
            <person name="Ahmed B."/>
            <person name="Rahim S."/>
            <person name="Rahman M.S."/>
            <person name="Alam M.M."/>
            <person name="Hou S."/>
            <person name="Wan X."/>
            <person name="Saito J.A."/>
            <person name="Alam M."/>
        </authorList>
    </citation>
    <scope>NUCLEOTIDE SEQUENCE [LARGE SCALE GENOMIC DNA]</scope>
    <source>
        <strain evidence="1 2">MS6</strain>
    </source>
</reference>
<dbReference type="InParanoid" id="K2RHB2"/>
<proteinExistence type="predicted"/>
<dbReference type="EMBL" id="AHHD01000035">
    <property type="protein sequence ID" value="EKG21951.1"/>
    <property type="molecule type" value="Genomic_DNA"/>
</dbReference>
<evidence type="ECO:0000313" key="1">
    <source>
        <dbReference type="EMBL" id="EKG21951.1"/>
    </source>
</evidence>
<organism evidence="1 2">
    <name type="scientific">Macrophomina phaseolina (strain MS6)</name>
    <name type="common">Charcoal rot fungus</name>
    <dbReference type="NCBI Taxonomy" id="1126212"/>
    <lineage>
        <taxon>Eukaryota</taxon>
        <taxon>Fungi</taxon>
        <taxon>Dikarya</taxon>
        <taxon>Ascomycota</taxon>
        <taxon>Pezizomycotina</taxon>
        <taxon>Dothideomycetes</taxon>
        <taxon>Dothideomycetes incertae sedis</taxon>
        <taxon>Botryosphaeriales</taxon>
        <taxon>Botryosphaeriaceae</taxon>
        <taxon>Macrophomina</taxon>
    </lineage>
</organism>
<accession>K2RHB2</accession>
<protein>
    <submittedName>
        <fullName evidence="1">Cytochrome c oxidase assembly protein CtaG/Cox11</fullName>
    </submittedName>
</protein>
<evidence type="ECO:0000313" key="2">
    <source>
        <dbReference type="Proteomes" id="UP000007129"/>
    </source>
</evidence>
<dbReference type="Proteomes" id="UP000007129">
    <property type="component" value="Unassembled WGS sequence"/>
</dbReference>
<sequence length="115" mass="13410">MEGVCTNLEACRWSCVGRKNCKWNRKPSLSSKLETGKGVRVVFLAGLGPGIRMSMASTCRRLRIARNWREIREKVHPMRLPEFPWYHPAPQGVSKEIMVIQVKSFRVRMLNQRKR</sequence>
<dbReference type="HOGENOM" id="CLU_2109486_0_0_1"/>
<comment type="caution">
    <text evidence="1">The sequence shown here is derived from an EMBL/GenBank/DDBJ whole genome shotgun (WGS) entry which is preliminary data.</text>
</comment>
<dbReference type="AlphaFoldDB" id="K2RHB2"/>
<gene>
    <name evidence="1" type="ORF">MPH_00872</name>
</gene>
<name>K2RHB2_MACPH</name>